<organism evidence="1 2">
    <name type="scientific">Anoxybacterium hadale</name>
    <dbReference type="NCBI Taxonomy" id="3408580"/>
    <lineage>
        <taxon>Bacteria</taxon>
        <taxon>Bacillati</taxon>
        <taxon>Bacillota</taxon>
        <taxon>Clostridia</taxon>
        <taxon>Peptostreptococcales</taxon>
        <taxon>Anaerovoracaceae</taxon>
        <taxon>Anoxybacterium</taxon>
    </lineage>
</organism>
<evidence type="ECO:0000313" key="1">
    <source>
        <dbReference type="EMBL" id="QOX64142.1"/>
    </source>
</evidence>
<gene>
    <name evidence="1" type="ORF">FRZ06_12735</name>
</gene>
<name>A0ACD1ACD3_9FIRM</name>
<keyword evidence="2" id="KW-1185">Reference proteome</keyword>
<keyword evidence="1" id="KW-0489">Methyltransferase</keyword>
<proteinExistence type="predicted"/>
<dbReference type="Proteomes" id="UP000594014">
    <property type="component" value="Chromosome"/>
</dbReference>
<protein>
    <submittedName>
        <fullName evidence="1">Class I SAM-dependent methyltransferase</fullName>
    </submittedName>
</protein>
<reference evidence="1" key="1">
    <citation type="submission" date="2019-08" db="EMBL/GenBank/DDBJ databases">
        <title>Genome sequence of Clostridiales bacterium MT110.</title>
        <authorList>
            <person name="Cao J."/>
        </authorList>
    </citation>
    <scope>NUCLEOTIDE SEQUENCE</scope>
    <source>
        <strain evidence="1">MT110</strain>
    </source>
</reference>
<sequence length="218" mass="24246">MSNPWMDIHLEDYEGHMQLDTVRQLPVLNQMMEDQLCRYSSPTIMILGIAGGNGLNHIDPNKISKVYGVDINPNYLAVCKDRYPSLTSIFHPVQADLSDSEASLPPAELVVANLLVEYIGCACFQQVIRKVNPDFVSAIIQINEDPSETEAGAESNAKAGFVSASPYACAFTRLDEVHHQMSEALMMECMKEIGYLLCYSDQKVLPNGKKLVRLDFSL</sequence>
<accession>A0ACD1ACD3</accession>
<keyword evidence="1" id="KW-0808">Transferase</keyword>
<dbReference type="EMBL" id="CP042469">
    <property type="protein sequence ID" value="QOX64142.1"/>
    <property type="molecule type" value="Genomic_DNA"/>
</dbReference>
<evidence type="ECO:0000313" key="2">
    <source>
        <dbReference type="Proteomes" id="UP000594014"/>
    </source>
</evidence>